<proteinExistence type="inferred from homology"/>
<evidence type="ECO:0000256" key="8">
    <source>
        <dbReference type="SAM" id="SignalP"/>
    </source>
</evidence>
<dbReference type="SUPFAM" id="SSF51445">
    <property type="entry name" value="(Trans)glycosidases"/>
    <property type="match status" value="1"/>
</dbReference>
<evidence type="ECO:0000259" key="11">
    <source>
        <dbReference type="Pfam" id="PF21467"/>
    </source>
</evidence>
<evidence type="ECO:0000313" key="12">
    <source>
        <dbReference type="EMBL" id="KAG8193654.1"/>
    </source>
</evidence>
<protein>
    <recommendedName>
        <fullName evidence="14">Beta-galactosidase</fullName>
    </recommendedName>
</protein>
<dbReference type="Gene3D" id="2.60.120.260">
    <property type="entry name" value="Galactose-binding domain-like"/>
    <property type="match status" value="2"/>
</dbReference>
<feature type="signal peptide" evidence="8">
    <location>
        <begin position="1"/>
        <end position="19"/>
    </location>
</feature>
<evidence type="ECO:0008006" key="14">
    <source>
        <dbReference type="Google" id="ProtNLM"/>
    </source>
</evidence>
<keyword evidence="4" id="KW-0325">Glycoprotein</keyword>
<dbReference type="InterPro" id="IPR031330">
    <property type="entry name" value="Gly_Hdrlase_35_cat"/>
</dbReference>
<dbReference type="InterPro" id="IPR026283">
    <property type="entry name" value="B-gal_1-like"/>
</dbReference>
<feature type="domain" description="Beta-galactosidase galactose-binding" evidence="11">
    <location>
        <begin position="517"/>
        <end position="577"/>
    </location>
</feature>
<feature type="active site" description="Nucleophile" evidence="6">
    <location>
        <position position="246"/>
    </location>
</feature>
<dbReference type="FunFam" id="3.20.20.80:FF:000017">
    <property type="entry name" value="Beta-galactosidase"/>
    <property type="match status" value="1"/>
</dbReference>
<evidence type="ECO:0000256" key="3">
    <source>
        <dbReference type="ARBA" id="ARBA00022801"/>
    </source>
</evidence>
<evidence type="ECO:0000256" key="7">
    <source>
        <dbReference type="RuleBase" id="RU003679"/>
    </source>
</evidence>
<organism evidence="12 13">
    <name type="scientific">Oedothorax gibbosus</name>
    <dbReference type="NCBI Taxonomy" id="931172"/>
    <lineage>
        <taxon>Eukaryota</taxon>
        <taxon>Metazoa</taxon>
        <taxon>Ecdysozoa</taxon>
        <taxon>Arthropoda</taxon>
        <taxon>Chelicerata</taxon>
        <taxon>Arachnida</taxon>
        <taxon>Araneae</taxon>
        <taxon>Araneomorphae</taxon>
        <taxon>Entelegynae</taxon>
        <taxon>Araneoidea</taxon>
        <taxon>Linyphiidae</taxon>
        <taxon>Erigoninae</taxon>
        <taxon>Oedothorax</taxon>
    </lineage>
</organism>
<comment type="similarity">
    <text evidence="1 7">Belongs to the glycosyl hydrolase 35 family.</text>
</comment>
<dbReference type="SUPFAM" id="SSF49785">
    <property type="entry name" value="Galactose-binding domain-like"/>
    <property type="match status" value="1"/>
</dbReference>
<evidence type="ECO:0000259" key="10">
    <source>
        <dbReference type="Pfam" id="PF21317"/>
    </source>
</evidence>
<dbReference type="GO" id="GO:0005975">
    <property type="term" value="P:carbohydrate metabolic process"/>
    <property type="evidence" value="ECO:0007669"/>
    <property type="project" value="InterPro"/>
</dbReference>
<evidence type="ECO:0000256" key="6">
    <source>
        <dbReference type="PIRSR" id="PIRSR006336-1"/>
    </source>
</evidence>
<evidence type="ECO:0000259" key="9">
    <source>
        <dbReference type="Pfam" id="PF01301"/>
    </source>
</evidence>
<dbReference type="InterPro" id="IPR017853">
    <property type="entry name" value="GH"/>
</dbReference>
<dbReference type="InterPro" id="IPR048912">
    <property type="entry name" value="BetaGal1-like_ABD1"/>
</dbReference>
<evidence type="ECO:0000256" key="5">
    <source>
        <dbReference type="ARBA" id="ARBA00023295"/>
    </source>
</evidence>
<keyword evidence="5" id="KW-0326">Glycosidase</keyword>
<dbReference type="InterPro" id="IPR008979">
    <property type="entry name" value="Galactose-bd-like_sf"/>
</dbReference>
<sequence>MNWNISLVLAFCLVQTVCSSSFTVDYKNNCFLKDGKPFRYMSGSIHYFRVPPEFWHDRIYKMKMAGLNAIQTYVEWNHHEPEPGVYNFKKNYDLPRFLKIAHDLNMLVILRPGPYIDAERDMVRTMYLKRLKSAYIKYVDKWYSVLLPLIKPFLYVNGGSIITVQVENEYGFFGYDAQYKSHLRDLFRKYLGNDVVLFTTDGIEKVPCGKTDEVLSTVDFGTGVNVTYIFEKLRLTQASGPLVNSEFYTGWLDHWGYPHANVSTDSAVKTLTEMLKANASVNVYLFHGGTSFGFTAGSNLEDGFKPCTTSYDFDAPLNEAGDPTPKYYALKETIGKFFPLPPGPLPVPAPKMKSDPIPMKRAFSFWALMELYKSFSVFSTYPLSFEDLHTPFGFVVYEAKVQFTPTDPAVLIVKGIADRGYVYVNQVLQGILSREQKVESIPINILQNETITIIVENQGRVCFGSGINDRKGIFQNVTLCSKTLVNWTMTPINSLPESMSKLRALKHQSTNDPSLVPAIFYGSFKSKGTILDTFLSLEGWHKGVAFVNGFNLGRYWPIVGPQVTLYVPSCFLRSSSNDIILIEFEKAPCENKNNCVVQFVAVPILNGTTPGSGF</sequence>
<dbReference type="Gene3D" id="3.20.20.80">
    <property type="entry name" value="Glycosidases"/>
    <property type="match status" value="1"/>
</dbReference>
<dbReference type="Pfam" id="PF21467">
    <property type="entry name" value="BetaGal_gal-bd"/>
    <property type="match status" value="1"/>
</dbReference>
<comment type="caution">
    <text evidence="12">The sequence shown here is derived from an EMBL/GenBank/DDBJ whole genome shotgun (WGS) entry which is preliminary data.</text>
</comment>
<dbReference type="InterPro" id="IPR001944">
    <property type="entry name" value="Glycoside_Hdrlase_35"/>
</dbReference>
<dbReference type="PANTHER" id="PTHR23421">
    <property type="entry name" value="BETA-GALACTOSIDASE RELATED"/>
    <property type="match status" value="1"/>
</dbReference>
<dbReference type="EMBL" id="JAFNEN010000116">
    <property type="protein sequence ID" value="KAG8193654.1"/>
    <property type="molecule type" value="Genomic_DNA"/>
</dbReference>
<dbReference type="GO" id="GO:0004565">
    <property type="term" value="F:beta-galactosidase activity"/>
    <property type="evidence" value="ECO:0007669"/>
    <property type="project" value="InterPro"/>
</dbReference>
<name>A0AAV6VAM3_9ARAC</name>
<feature type="domain" description="Glycoside hydrolase 35 catalytic" evidence="9">
    <location>
        <begin position="31"/>
        <end position="336"/>
    </location>
</feature>
<dbReference type="InterPro" id="IPR048913">
    <property type="entry name" value="BetaGal_gal-bd"/>
</dbReference>
<feature type="active site" description="Proton donor" evidence="6">
    <location>
        <position position="169"/>
    </location>
</feature>
<evidence type="ECO:0000313" key="13">
    <source>
        <dbReference type="Proteomes" id="UP000827092"/>
    </source>
</evidence>
<keyword evidence="3" id="KW-0378">Hydrolase</keyword>
<evidence type="ECO:0000256" key="1">
    <source>
        <dbReference type="ARBA" id="ARBA00009809"/>
    </source>
</evidence>
<dbReference type="Proteomes" id="UP000827092">
    <property type="component" value="Unassembled WGS sequence"/>
</dbReference>
<keyword evidence="13" id="KW-1185">Reference proteome</keyword>
<reference evidence="12 13" key="1">
    <citation type="journal article" date="2022" name="Nat. Ecol. Evol.">
        <title>A masculinizing supergene underlies an exaggerated male reproductive morph in a spider.</title>
        <authorList>
            <person name="Hendrickx F."/>
            <person name="De Corte Z."/>
            <person name="Sonet G."/>
            <person name="Van Belleghem S.M."/>
            <person name="Kostlbacher S."/>
            <person name="Vangestel C."/>
        </authorList>
    </citation>
    <scope>NUCLEOTIDE SEQUENCE [LARGE SCALE GENOMIC DNA]</scope>
    <source>
        <strain evidence="12">W744_W776</strain>
    </source>
</reference>
<dbReference type="Pfam" id="PF21317">
    <property type="entry name" value="BetaGal_ABD_1"/>
    <property type="match status" value="1"/>
</dbReference>
<feature type="chain" id="PRO_5043338927" description="Beta-galactosidase" evidence="8">
    <location>
        <begin position="20"/>
        <end position="614"/>
    </location>
</feature>
<evidence type="ECO:0000256" key="2">
    <source>
        <dbReference type="ARBA" id="ARBA00022729"/>
    </source>
</evidence>
<dbReference type="PRINTS" id="PR00742">
    <property type="entry name" value="GLHYDRLASE35"/>
</dbReference>
<keyword evidence="2 8" id="KW-0732">Signal</keyword>
<dbReference type="Pfam" id="PF01301">
    <property type="entry name" value="Glyco_hydro_35"/>
    <property type="match status" value="1"/>
</dbReference>
<gene>
    <name evidence="12" type="ORF">JTE90_024017</name>
</gene>
<feature type="domain" description="Beta-galactosidase 1-like first all-beta" evidence="10">
    <location>
        <begin position="382"/>
        <end position="492"/>
    </location>
</feature>
<dbReference type="PIRSF" id="PIRSF006336">
    <property type="entry name" value="B-gal"/>
    <property type="match status" value="1"/>
</dbReference>
<dbReference type="AlphaFoldDB" id="A0AAV6VAM3"/>
<accession>A0AAV6VAM3</accession>
<evidence type="ECO:0000256" key="4">
    <source>
        <dbReference type="ARBA" id="ARBA00023180"/>
    </source>
</evidence>